<feature type="compositionally biased region" description="Basic and acidic residues" evidence="1">
    <location>
        <begin position="192"/>
        <end position="204"/>
    </location>
</feature>
<dbReference type="EC" id="2.1.1.148" evidence="2"/>
<evidence type="ECO:0000313" key="2">
    <source>
        <dbReference type="EMBL" id="CAA9355511.1"/>
    </source>
</evidence>
<gene>
    <name evidence="2" type="ORF">AVDCRST_MAG07-3521</name>
</gene>
<evidence type="ECO:0000256" key="1">
    <source>
        <dbReference type="SAM" id="MobiDB-lite"/>
    </source>
</evidence>
<organism evidence="2">
    <name type="scientific">uncultured Frankineae bacterium</name>
    <dbReference type="NCBI Taxonomy" id="437475"/>
    <lineage>
        <taxon>Bacteria</taxon>
        <taxon>Bacillati</taxon>
        <taxon>Actinomycetota</taxon>
        <taxon>Actinomycetes</taxon>
        <taxon>Frankiales</taxon>
        <taxon>environmental samples</taxon>
    </lineage>
</organism>
<dbReference type="GO" id="GO:0032259">
    <property type="term" value="P:methylation"/>
    <property type="evidence" value="ECO:0007669"/>
    <property type="project" value="UniProtKB-KW"/>
</dbReference>
<feature type="non-terminal residue" evidence="2">
    <location>
        <position position="1"/>
    </location>
</feature>
<feature type="compositionally biased region" description="Basic residues" evidence="1">
    <location>
        <begin position="113"/>
        <end position="134"/>
    </location>
</feature>
<sequence>GVPVGRARAAEGPGHRLHALRAAGRRPVGDRQRRRAGAGRVRRARLLPVVEQAQPHDGVQRRLPAPHPRGRPPVGARARQRHLLPDRHQPLAHPRADPAPPLQLLAAEPALRPRARRRHGGAGRHRRRPRAARAVRRDQRAGAGLVHPPARGAGEEVRRRRQRHQPAQAGTPGGAGRAAQRHRDAHRRHRQLPRDAPLRGDAGQRARRRRDPRAGDRDAARAPAGGAERLRRLRGVHALRRHAGRLQPARRRGL</sequence>
<feature type="region of interest" description="Disordered" evidence="1">
    <location>
        <begin position="106"/>
        <end position="254"/>
    </location>
</feature>
<feature type="region of interest" description="Disordered" evidence="1">
    <location>
        <begin position="1"/>
        <end position="78"/>
    </location>
</feature>
<feature type="compositionally biased region" description="Basic residues" evidence="1">
    <location>
        <begin position="32"/>
        <end position="45"/>
    </location>
</feature>
<feature type="compositionally biased region" description="Basic residues" evidence="1">
    <location>
        <begin position="179"/>
        <end position="191"/>
    </location>
</feature>
<proteinExistence type="predicted"/>
<reference evidence="2" key="1">
    <citation type="submission" date="2020-02" db="EMBL/GenBank/DDBJ databases">
        <authorList>
            <person name="Meier V. D."/>
        </authorList>
    </citation>
    <scope>NUCLEOTIDE SEQUENCE</scope>
    <source>
        <strain evidence="2">AVDCRST_MAG07</strain>
    </source>
</reference>
<dbReference type="EMBL" id="CADCUB010000158">
    <property type="protein sequence ID" value="CAA9355511.1"/>
    <property type="molecule type" value="Genomic_DNA"/>
</dbReference>
<dbReference type="AlphaFoldDB" id="A0A6J4ME46"/>
<dbReference type="GO" id="GO:0050797">
    <property type="term" value="F:thymidylate synthase (FAD) activity"/>
    <property type="evidence" value="ECO:0007669"/>
    <property type="project" value="UniProtKB-EC"/>
</dbReference>
<accession>A0A6J4ME46</accession>
<keyword evidence="2" id="KW-0808">Transferase</keyword>
<feature type="non-terminal residue" evidence="2">
    <location>
        <position position="254"/>
    </location>
</feature>
<name>A0A6J4ME46_9ACTN</name>
<protein>
    <submittedName>
        <fullName evidence="2">Thymidylate synthase ThyX</fullName>
        <ecNumber evidence="2">2.1.1.148</ecNumber>
    </submittedName>
</protein>
<feature type="compositionally biased region" description="Basic residues" evidence="1">
    <location>
        <begin position="231"/>
        <end position="254"/>
    </location>
</feature>
<keyword evidence="2" id="KW-0489">Methyltransferase</keyword>